<evidence type="ECO:0000313" key="4">
    <source>
        <dbReference type="Proteomes" id="UP000824214"/>
    </source>
</evidence>
<dbReference type="AlphaFoldDB" id="A0A9D2RXZ1"/>
<dbReference type="PANTHER" id="PTHR35340:SF5">
    <property type="entry name" value="ASST-DOMAIN-CONTAINING PROTEIN"/>
    <property type="match status" value="1"/>
</dbReference>
<evidence type="ECO:0000259" key="2">
    <source>
        <dbReference type="Pfam" id="PF17425"/>
    </source>
</evidence>
<keyword evidence="1" id="KW-0812">Transmembrane</keyword>
<dbReference type="GO" id="GO:0004062">
    <property type="term" value="F:aryl sulfotransferase activity"/>
    <property type="evidence" value="ECO:0007669"/>
    <property type="project" value="InterPro"/>
</dbReference>
<accession>A0A9D2RXZ1</accession>
<feature type="domain" description="Arylsulfotransferase N-terminal" evidence="2">
    <location>
        <begin position="130"/>
        <end position="220"/>
    </location>
</feature>
<keyword evidence="1" id="KW-1133">Transmembrane helix</keyword>
<dbReference type="PANTHER" id="PTHR35340">
    <property type="entry name" value="PQQ ENZYME REPEAT PROTEIN-RELATED"/>
    <property type="match status" value="1"/>
</dbReference>
<dbReference type="Pfam" id="PF17425">
    <property type="entry name" value="Arylsulfotran_N"/>
    <property type="match status" value="1"/>
</dbReference>
<dbReference type="InterPro" id="IPR010262">
    <property type="entry name" value="Arylsulfotransferase_bact"/>
</dbReference>
<name>A0A9D2RXZ1_9FIRM</name>
<protein>
    <submittedName>
        <fullName evidence="3">Aryl-sulfate sulfotransferase</fullName>
    </submittedName>
</protein>
<reference evidence="3" key="1">
    <citation type="journal article" date="2021" name="PeerJ">
        <title>Extensive microbial diversity within the chicken gut microbiome revealed by metagenomics and culture.</title>
        <authorList>
            <person name="Gilroy R."/>
            <person name="Ravi A."/>
            <person name="Getino M."/>
            <person name="Pursley I."/>
            <person name="Horton D.L."/>
            <person name="Alikhan N.F."/>
            <person name="Baker D."/>
            <person name="Gharbi K."/>
            <person name="Hall N."/>
            <person name="Watson M."/>
            <person name="Adriaenssens E.M."/>
            <person name="Foster-Nyarko E."/>
            <person name="Jarju S."/>
            <person name="Secka A."/>
            <person name="Antonio M."/>
            <person name="Oren A."/>
            <person name="Chaudhuri R.R."/>
            <person name="La Ragione R."/>
            <person name="Hildebrand F."/>
            <person name="Pallen M.J."/>
        </authorList>
    </citation>
    <scope>NUCLEOTIDE SEQUENCE</scope>
    <source>
        <strain evidence="3">ChiBcolR8-3208</strain>
    </source>
</reference>
<organism evidence="3 4">
    <name type="scientific">Candidatus Acutalibacter ornithocaccae</name>
    <dbReference type="NCBI Taxonomy" id="2838416"/>
    <lineage>
        <taxon>Bacteria</taxon>
        <taxon>Bacillati</taxon>
        <taxon>Bacillota</taxon>
        <taxon>Clostridia</taxon>
        <taxon>Eubacteriales</taxon>
        <taxon>Acutalibacteraceae</taxon>
        <taxon>Acutalibacter</taxon>
    </lineage>
</organism>
<sequence>MDRELNENQPAKPRKKRLIVLIVVAALVVLAVAAYFIARTVAHSFIQSEISTRSDWEIDTGDVADREAAQQVTVYTDPVEATIEITQIVPDEYEDEGFTYYDEEVQDRLASTLLGLTQEGNYTMGSPLAILNPFGTGSNGLYLYFGTSNPTQVQYTVSVEDDAIPDYTAWANNAGEDGYSRVQEFLLIGLVPGMENTVTLTAYNRQGQETQSATFTIDMPEATSGYDVTLETVDGDSTQALSNGLYYAMGIGGQYGYTFFYDNDGVMRYEMVLEGYHSDRFLWDEDGSLITCVGSTKVARLNRFGQVTQVFDLGQYELHHDINWGPEGTILALATDLEGETVEDQVLQIDLESGQVTHIVDFTQVFQSYFDITRPVQATDPFGLWSEGEWDWLHLNSLQYDESDNSIIVSSRETSTIIKCALGEEPSIVWMAGNPDFWQGTDFAQYSLEAQGDFNYQYGQHDVELMPAQEVEALGFEAAGEGQLYLRVYDNNYYAMSSRDDFQVEVPEEVGTANMEDGVNSHVYYYLVDEAADTFTLVDSFDVPYSSLVSNAKWMGDTYVVNNGVHQCYEEYDQQGSLIRQYKYTCTANGYRVMKDSFEGFWFLPQ</sequence>
<comment type="caution">
    <text evidence="3">The sequence shown here is derived from an EMBL/GenBank/DDBJ whole genome shotgun (WGS) entry which is preliminary data.</text>
</comment>
<feature type="transmembrane region" description="Helical" evidence="1">
    <location>
        <begin position="18"/>
        <end position="38"/>
    </location>
</feature>
<dbReference type="Gene3D" id="2.60.40.3100">
    <property type="entry name" value="Arylsulphate sulphotransferase monomer, N-terminal domain"/>
    <property type="match status" value="1"/>
</dbReference>
<proteinExistence type="predicted"/>
<dbReference type="InterPro" id="IPR038477">
    <property type="entry name" value="ASST_N_sf"/>
</dbReference>
<evidence type="ECO:0000313" key="3">
    <source>
        <dbReference type="EMBL" id="HJB36902.1"/>
    </source>
</evidence>
<dbReference type="Pfam" id="PF05935">
    <property type="entry name" value="Arylsulfotrans"/>
    <property type="match status" value="1"/>
</dbReference>
<dbReference type="InterPro" id="IPR035391">
    <property type="entry name" value="Arylsulfotran_N"/>
</dbReference>
<dbReference type="EMBL" id="DWXZ01000042">
    <property type="protein sequence ID" value="HJB36902.1"/>
    <property type="molecule type" value="Genomic_DNA"/>
</dbReference>
<dbReference type="InterPro" id="IPR053143">
    <property type="entry name" value="Arylsulfate_ST"/>
</dbReference>
<gene>
    <name evidence="3" type="ORF">H9942_02390</name>
</gene>
<reference evidence="3" key="2">
    <citation type="submission" date="2021-04" db="EMBL/GenBank/DDBJ databases">
        <authorList>
            <person name="Gilroy R."/>
        </authorList>
    </citation>
    <scope>NUCLEOTIDE SEQUENCE</scope>
    <source>
        <strain evidence="3">ChiBcolR8-3208</strain>
    </source>
</reference>
<dbReference type="Proteomes" id="UP000824214">
    <property type="component" value="Unassembled WGS sequence"/>
</dbReference>
<keyword evidence="1" id="KW-0472">Membrane</keyword>
<dbReference type="SUPFAM" id="SSF75011">
    <property type="entry name" value="3-carboxy-cis,cis-mucoante lactonizing enzyme"/>
    <property type="match status" value="1"/>
</dbReference>
<evidence type="ECO:0000256" key="1">
    <source>
        <dbReference type="SAM" id="Phobius"/>
    </source>
</evidence>